<sequence length="144" mass="16114">MAFGSWLAEKAREELELLEAQHPTRFNYLKHELKSLISQPESCAQLLYCAAPTASDDDDDAFAPASAAPTQVSTNRKRKSEWSKDHDEHSESHRKDMAQKPSSVSGQRGGEGSYKKSCYSVEAAIRRAEACLERIQQVKQSLSR</sequence>
<accession>A0AAQ3KIB5</accession>
<proteinExistence type="predicted"/>
<feature type="compositionally biased region" description="Basic and acidic residues" evidence="1">
    <location>
        <begin position="80"/>
        <end position="98"/>
    </location>
</feature>
<evidence type="ECO:0000313" key="3">
    <source>
        <dbReference type="Proteomes" id="UP001327560"/>
    </source>
</evidence>
<gene>
    <name evidence="2" type="ORF">Cni_G14743</name>
</gene>
<organism evidence="2 3">
    <name type="scientific">Canna indica</name>
    <name type="common">Indian-shot</name>
    <dbReference type="NCBI Taxonomy" id="4628"/>
    <lineage>
        <taxon>Eukaryota</taxon>
        <taxon>Viridiplantae</taxon>
        <taxon>Streptophyta</taxon>
        <taxon>Embryophyta</taxon>
        <taxon>Tracheophyta</taxon>
        <taxon>Spermatophyta</taxon>
        <taxon>Magnoliopsida</taxon>
        <taxon>Liliopsida</taxon>
        <taxon>Zingiberales</taxon>
        <taxon>Cannaceae</taxon>
        <taxon>Canna</taxon>
    </lineage>
</organism>
<dbReference type="EMBL" id="CP136893">
    <property type="protein sequence ID" value="WOL06011.1"/>
    <property type="molecule type" value="Genomic_DNA"/>
</dbReference>
<evidence type="ECO:0000256" key="1">
    <source>
        <dbReference type="SAM" id="MobiDB-lite"/>
    </source>
</evidence>
<keyword evidence="3" id="KW-1185">Reference proteome</keyword>
<dbReference type="Proteomes" id="UP001327560">
    <property type="component" value="Chromosome 4"/>
</dbReference>
<evidence type="ECO:0000313" key="2">
    <source>
        <dbReference type="EMBL" id="WOL06011.1"/>
    </source>
</evidence>
<dbReference type="AlphaFoldDB" id="A0AAQ3KIB5"/>
<reference evidence="2 3" key="1">
    <citation type="submission" date="2023-10" db="EMBL/GenBank/DDBJ databases">
        <title>Chromosome-scale genome assembly provides insights into flower coloration mechanisms of Canna indica.</title>
        <authorList>
            <person name="Li C."/>
        </authorList>
    </citation>
    <scope>NUCLEOTIDE SEQUENCE [LARGE SCALE GENOMIC DNA]</scope>
    <source>
        <tissue evidence="2">Flower</tissue>
    </source>
</reference>
<protein>
    <submittedName>
        <fullName evidence="2">Uncharacterized protein</fullName>
    </submittedName>
</protein>
<name>A0AAQ3KIB5_9LILI</name>
<feature type="region of interest" description="Disordered" evidence="1">
    <location>
        <begin position="58"/>
        <end position="114"/>
    </location>
</feature>